<protein>
    <submittedName>
        <fullName evidence="9">N-acetylglucosamine-6-phosphate deacetylase</fullName>
    </submittedName>
</protein>
<dbReference type="GO" id="GO:0008448">
    <property type="term" value="F:N-acetylglucosamine-6-phosphate deacetylase activity"/>
    <property type="evidence" value="ECO:0007669"/>
    <property type="project" value="InterPro"/>
</dbReference>
<dbReference type="InterPro" id="IPR003764">
    <property type="entry name" value="GlcNAc_6-P_deAcase"/>
</dbReference>
<comment type="cofactor">
    <cofactor evidence="7">
        <name>a divalent metal cation</name>
        <dbReference type="ChEBI" id="CHEBI:60240"/>
    </cofactor>
    <text evidence="7">Binds 1 divalent metal cation per subunit.</text>
</comment>
<evidence type="ECO:0000256" key="3">
    <source>
        <dbReference type="ARBA" id="ARBA00022801"/>
    </source>
</evidence>
<feature type="binding site" evidence="7">
    <location>
        <position position="190"/>
    </location>
    <ligand>
        <name>Zn(2+)</name>
        <dbReference type="ChEBI" id="CHEBI:29105"/>
    </ligand>
</feature>
<reference evidence="9 10" key="1">
    <citation type="submission" date="2018-09" db="EMBL/GenBank/DDBJ databases">
        <title>Genome Sequence of Paenibacillus lautus Strain E7593-69, Azo Dye-Degrading Bacteria, Isolated from Commercial Tattoo Inks.</title>
        <authorList>
            <person name="Nho S.W."/>
            <person name="Kim S.-J."/>
            <person name="Kweon O."/>
            <person name="Cerniglia C.E."/>
        </authorList>
    </citation>
    <scope>NUCLEOTIDE SEQUENCE [LARGE SCALE GENOMIC DNA]</scope>
    <source>
        <strain evidence="9 10">E7593-69</strain>
    </source>
</reference>
<feature type="binding site" evidence="7">
    <location>
        <position position="211"/>
    </location>
    <ligand>
        <name>Zn(2+)</name>
        <dbReference type="ChEBI" id="CHEBI:29105"/>
    </ligand>
</feature>
<dbReference type="InterPro" id="IPR032466">
    <property type="entry name" value="Metal_Hydrolase"/>
</dbReference>
<dbReference type="RefSeq" id="WP_119850231.1">
    <property type="nucleotide sequence ID" value="NZ_CP032412.1"/>
</dbReference>
<comment type="similarity">
    <text evidence="1 4">Belongs to the metallo-dependent hydrolases superfamily. NagA family.</text>
</comment>
<dbReference type="PANTHER" id="PTHR11113">
    <property type="entry name" value="N-ACETYLGLUCOSAMINE-6-PHOSPHATE DEACETYLASE"/>
    <property type="match status" value="1"/>
</dbReference>
<dbReference type="PIRSF" id="PIRSF038994">
    <property type="entry name" value="NagA"/>
    <property type="match status" value="1"/>
</dbReference>
<keyword evidence="10" id="KW-1185">Reference proteome</keyword>
<evidence type="ECO:0000256" key="2">
    <source>
        <dbReference type="ARBA" id="ARBA00022723"/>
    </source>
</evidence>
<evidence type="ECO:0000256" key="4">
    <source>
        <dbReference type="PIRNR" id="PIRNR038994"/>
    </source>
</evidence>
<keyword evidence="3 4" id="KW-0378">Hydrolase</keyword>
<feature type="binding site" evidence="6">
    <location>
        <position position="222"/>
    </location>
    <ligand>
        <name>substrate</name>
    </ligand>
</feature>
<dbReference type="Proteomes" id="UP000266552">
    <property type="component" value="Chromosome"/>
</dbReference>
<name>A0A385TSA1_PAELA</name>
<dbReference type="GO" id="GO:0006046">
    <property type="term" value="P:N-acetylglucosamine catabolic process"/>
    <property type="evidence" value="ECO:0007669"/>
    <property type="project" value="TreeGrafter"/>
</dbReference>
<feature type="binding site" evidence="6">
    <location>
        <position position="246"/>
    </location>
    <ligand>
        <name>substrate</name>
    </ligand>
</feature>
<dbReference type="Gene3D" id="3.20.20.140">
    <property type="entry name" value="Metal-dependent hydrolases"/>
    <property type="match status" value="1"/>
</dbReference>
<evidence type="ECO:0000259" key="8">
    <source>
        <dbReference type="Pfam" id="PF01979"/>
    </source>
</evidence>
<gene>
    <name evidence="9" type="ORF">D5F53_26700</name>
</gene>
<feature type="binding site" evidence="7">
    <location>
        <position position="122"/>
    </location>
    <ligand>
        <name>Zn(2+)</name>
        <dbReference type="ChEBI" id="CHEBI:29105"/>
    </ligand>
</feature>
<feature type="binding site" evidence="6">
    <location>
        <begin position="214"/>
        <end position="215"/>
    </location>
    <ligand>
        <name>substrate</name>
    </ligand>
</feature>
<dbReference type="KEGG" id="plw:D5F53_26700"/>
<evidence type="ECO:0000256" key="1">
    <source>
        <dbReference type="ARBA" id="ARBA00010716"/>
    </source>
</evidence>
<dbReference type="SUPFAM" id="SSF51556">
    <property type="entry name" value="Metallo-dependent hydrolases"/>
    <property type="match status" value="1"/>
</dbReference>
<feature type="domain" description="Amidohydrolase-related" evidence="8">
    <location>
        <begin position="68"/>
        <end position="382"/>
    </location>
</feature>
<evidence type="ECO:0000256" key="6">
    <source>
        <dbReference type="PIRSR" id="PIRSR038994-2"/>
    </source>
</evidence>
<feature type="active site" description="Proton donor/acceptor" evidence="5">
    <location>
        <position position="268"/>
    </location>
</feature>
<keyword evidence="4" id="KW-0119">Carbohydrate metabolism</keyword>
<proteinExistence type="inferred from homology"/>
<evidence type="ECO:0000256" key="7">
    <source>
        <dbReference type="PIRSR" id="PIRSR038994-3"/>
    </source>
</evidence>
<dbReference type="GO" id="GO:0046872">
    <property type="term" value="F:metal ion binding"/>
    <property type="evidence" value="ECO:0007669"/>
    <property type="project" value="UniProtKB-KW"/>
</dbReference>
<evidence type="ECO:0000256" key="5">
    <source>
        <dbReference type="PIRSR" id="PIRSR038994-1"/>
    </source>
</evidence>
<feature type="binding site" evidence="6">
    <location>
        <position position="135"/>
    </location>
    <ligand>
        <name>substrate</name>
    </ligand>
</feature>
<dbReference type="EMBL" id="CP032412">
    <property type="protein sequence ID" value="AYB46679.1"/>
    <property type="molecule type" value="Genomic_DNA"/>
</dbReference>
<evidence type="ECO:0000313" key="10">
    <source>
        <dbReference type="Proteomes" id="UP000266552"/>
    </source>
</evidence>
<evidence type="ECO:0000313" key="9">
    <source>
        <dbReference type="EMBL" id="AYB46679.1"/>
    </source>
</evidence>
<organism evidence="9 10">
    <name type="scientific">Paenibacillus lautus</name>
    <name type="common">Bacillus lautus</name>
    <dbReference type="NCBI Taxonomy" id="1401"/>
    <lineage>
        <taxon>Bacteria</taxon>
        <taxon>Bacillati</taxon>
        <taxon>Bacillota</taxon>
        <taxon>Bacilli</taxon>
        <taxon>Bacillales</taxon>
        <taxon>Paenibacillaceae</taxon>
        <taxon>Paenibacillus</taxon>
    </lineage>
</organism>
<dbReference type="AlphaFoldDB" id="A0A385TSA1"/>
<dbReference type="InterPro" id="IPR006680">
    <property type="entry name" value="Amidohydro-rel"/>
</dbReference>
<sequence>MMWRGKLPHTGEPVEVESLDGRIAAIRRLGQGDKTAVLPWISSGWIDVQVNGFGGYDLNGTVTSQSDIEGVTRALHRCGVAAYLPTVITGSYDRMRQAFQALSKYAGSKQFGSASIVGIHMEGPYLSDEDGSRGAHPREYIRNPDWDEFQRLQDAASGLIRMVTLAPEREGSVPFIEKVVKAGVIVAIGHTMATGEQIDRAVQAGATVSTHLGNGSQPVLPRHPNYIWHQLADDRLWATFIPDGHHLAPPVLKAMLRAKRDKAVLVSDAVMFGGMAPGRYSSLIGGEVELTADGRLHTVANPAILAGSASSLEVGIANAIRYTDMTLAEAVSAVTVRPAMVLDMPQLGGLAIGSPANLTLFDCDTDGSGMVVRETVVAGERVYGPV</sequence>
<dbReference type="Pfam" id="PF01979">
    <property type="entry name" value="Amidohydro_1"/>
    <property type="match status" value="1"/>
</dbReference>
<feature type="binding site" evidence="6">
    <location>
        <begin position="305"/>
        <end position="307"/>
    </location>
    <ligand>
        <name>substrate</name>
    </ligand>
</feature>
<keyword evidence="2 7" id="KW-0479">Metal-binding</keyword>
<dbReference type="PANTHER" id="PTHR11113:SF14">
    <property type="entry name" value="N-ACETYLGLUCOSAMINE-6-PHOSPHATE DEACETYLASE"/>
    <property type="match status" value="1"/>
</dbReference>
<accession>A0A385TSA1</accession>